<sequence length="314" mass="32552">MAATPSLIFIGEAFLGSRPLEPVRTTAGVVLAVVCAMLIVAPGRRAEPLLRLAAVIVGCVSIVMLDLGSGNASVTGQMYFCLPVLFVAVHFRVPGVIALTATALVCEALVVTLLLPPLDALLDFAFVGSILVLMAGALTRAGAAQDRLTAQLRRQAEVDPLTGLVTRRVFDEAAQRAVTGGAGFGTALILIDVDLFKQINDTYGHAVGDDALAHIAATLTECCRDADVVARLGGDELAVLMPGCTFGTAADRAAELAAAVRDAPLVLADGRVVPLSISAGAAHASPRSQTARDLYNDADMALYAAKRSRPAARR</sequence>
<keyword evidence="1" id="KW-0472">Membrane</keyword>
<dbReference type="PROSITE" id="PS50887">
    <property type="entry name" value="GGDEF"/>
    <property type="match status" value="1"/>
</dbReference>
<reference evidence="3" key="1">
    <citation type="submission" date="2022-11" db="EMBL/GenBank/DDBJ databases">
        <authorList>
            <person name="Somphong A."/>
            <person name="Phongsopitanun W."/>
        </authorList>
    </citation>
    <scope>NUCLEOTIDE SEQUENCE</scope>
    <source>
        <strain evidence="3">Pm04-4</strain>
    </source>
</reference>
<protein>
    <submittedName>
        <fullName evidence="3">GGDEF domain-containing protein</fullName>
    </submittedName>
</protein>
<dbReference type="Proteomes" id="UP001151002">
    <property type="component" value="Unassembled WGS sequence"/>
</dbReference>
<dbReference type="SUPFAM" id="SSF55073">
    <property type="entry name" value="Nucleotide cyclase"/>
    <property type="match status" value="1"/>
</dbReference>
<organism evidence="3 4">
    <name type="scientific">Paractinoplanes pyxinae</name>
    <dbReference type="NCBI Taxonomy" id="2997416"/>
    <lineage>
        <taxon>Bacteria</taxon>
        <taxon>Bacillati</taxon>
        <taxon>Actinomycetota</taxon>
        <taxon>Actinomycetes</taxon>
        <taxon>Micromonosporales</taxon>
        <taxon>Micromonosporaceae</taxon>
        <taxon>Paractinoplanes</taxon>
    </lineage>
</organism>
<accession>A0ABT4BDL2</accession>
<dbReference type="InterPro" id="IPR000160">
    <property type="entry name" value="GGDEF_dom"/>
</dbReference>
<dbReference type="CDD" id="cd01949">
    <property type="entry name" value="GGDEF"/>
    <property type="match status" value="1"/>
</dbReference>
<feature type="domain" description="GGDEF" evidence="2">
    <location>
        <begin position="184"/>
        <end position="314"/>
    </location>
</feature>
<evidence type="ECO:0000313" key="4">
    <source>
        <dbReference type="Proteomes" id="UP001151002"/>
    </source>
</evidence>
<comment type="caution">
    <text evidence="3">The sequence shown here is derived from an EMBL/GenBank/DDBJ whole genome shotgun (WGS) entry which is preliminary data.</text>
</comment>
<keyword evidence="4" id="KW-1185">Reference proteome</keyword>
<proteinExistence type="predicted"/>
<dbReference type="EMBL" id="JAPNTZ010000016">
    <property type="protein sequence ID" value="MCY1143685.1"/>
    <property type="molecule type" value="Genomic_DNA"/>
</dbReference>
<feature type="transmembrane region" description="Helical" evidence="1">
    <location>
        <begin position="96"/>
        <end position="115"/>
    </location>
</feature>
<dbReference type="SMART" id="SM00267">
    <property type="entry name" value="GGDEF"/>
    <property type="match status" value="1"/>
</dbReference>
<feature type="transmembrane region" description="Helical" evidence="1">
    <location>
        <begin position="48"/>
        <end position="65"/>
    </location>
</feature>
<evidence type="ECO:0000259" key="2">
    <source>
        <dbReference type="PROSITE" id="PS50887"/>
    </source>
</evidence>
<dbReference type="InterPro" id="IPR043128">
    <property type="entry name" value="Rev_trsase/Diguanyl_cyclase"/>
</dbReference>
<dbReference type="InterPro" id="IPR050469">
    <property type="entry name" value="Diguanylate_Cyclase"/>
</dbReference>
<keyword evidence="1" id="KW-1133">Transmembrane helix</keyword>
<dbReference type="RefSeq" id="WP_267568215.1">
    <property type="nucleotide sequence ID" value="NZ_JAPNTZ010000016.1"/>
</dbReference>
<dbReference type="PANTHER" id="PTHR45138:SF9">
    <property type="entry name" value="DIGUANYLATE CYCLASE DGCM-RELATED"/>
    <property type="match status" value="1"/>
</dbReference>
<keyword evidence="1" id="KW-0812">Transmembrane</keyword>
<dbReference type="Gene3D" id="3.30.70.270">
    <property type="match status" value="1"/>
</dbReference>
<dbReference type="Pfam" id="PF00990">
    <property type="entry name" value="GGDEF"/>
    <property type="match status" value="1"/>
</dbReference>
<dbReference type="NCBIfam" id="TIGR00254">
    <property type="entry name" value="GGDEF"/>
    <property type="match status" value="1"/>
</dbReference>
<feature type="transmembrane region" description="Helical" evidence="1">
    <location>
        <begin position="121"/>
        <end position="143"/>
    </location>
</feature>
<name>A0ABT4BDL2_9ACTN</name>
<gene>
    <name evidence="3" type="ORF">OWR29_37265</name>
</gene>
<dbReference type="InterPro" id="IPR029787">
    <property type="entry name" value="Nucleotide_cyclase"/>
</dbReference>
<feature type="transmembrane region" description="Helical" evidence="1">
    <location>
        <begin position="71"/>
        <end position="89"/>
    </location>
</feature>
<evidence type="ECO:0000313" key="3">
    <source>
        <dbReference type="EMBL" id="MCY1143685.1"/>
    </source>
</evidence>
<dbReference type="PANTHER" id="PTHR45138">
    <property type="entry name" value="REGULATORY COMPONENTS OF SENSORY TRANSDUCTION SYSTEM"/>
    <property type="match status" value="1"/>
</dbReference>
<evidence type="ECO:0000256" key="1">
    <source>
        <dbReference type="SAM" id="Phobius"/>
    </source>
</evidence>
<feature type="transmembrane region" description="Helical" evidence="1">
    <location>
        <begin position="23"/>
        <end position="41"/>
    </location>
</feature>